<feature type="region of interest" description="Disordered" evidence="1">
    <location>
        <begin position="462"/>
        <end position="505"/>
    </location>
</feature>
<dbReference type="EMBL" id="QGNW01000242">
    <property type="protein sequence ID" value="RVW82304.1"/>
    <property type="molecule type" value="Genomic_DNA"/>
</dbReference>
<evidence type="ECO:0000313" key="2">
    <source>
        <dbReference type="EMBL" id="RVW31178.1"/>
    </source>
</evidence>
<comment type="caution">
    <text evidence="3">The sequence shown here is derived from an EMBL/GenBank/DDBJ whole genome shotgun (WGS) entry which is preliminary data.</text>
</comment>
<feature type="region of interest" description="Disordered" evidence="1">
    <location>
        <begin position="329"/>
        <end position="361"/>
    </location>
</feature>
<dbReference type="AlphaFoldDB" id="A0A438HCW7"/>
<evidence type="ECO:0000256" key="1">
    <source>
        <dbReference type="SAM" id="MobiDB-lite"/>
    </source>
</evidence>
<feature type="region of interest" description="Disordered" evidence="1">
    <location>
        <begin position="172"/>
        <end position="214"/>
    </location>
</feature>
<dbReference type="Proteomes" id="UP000288805">
    <property type="component" value="Unassembled WGS sequence"/>
</dbReference>
<accession>A0A438HCW7</accession>
<proteinExistence type="predicted"/>
<feature type="compositionally biased region" description="Polar residues" evidence="1">
    <location>
        <begin position="172"/>
        <end position="193"/>
    </location>
</feature>
<dbReference type="EMBL" id="QGNW01001765">
    <property type="protein sequence ID" value="RVW31178.1"/>
    <property type="molecule type" value="Genomic_DNA"/>
</dbReference>
<feature type="compositionally biased region" description="Polar residues" evidence="1">
    <location>
        <begin position="329"/>
        <end position="338"/>
    </location>
</feature>
<feature type="region of interest" description="Disordered" evidence="1">
    <location>
        <begin position="422"/>
        <end position="446"/>
    </location>
</feature>
<dbReference type="PANTHER" id="PTHR33318:SF7">
    <property type="entry name" value="PROTEIN JASON"/>
    <property type="match status" value="1"/>
</dbReference>
<organism evidence="3 4">
    <name type="scientific">Vitis vinifera</name>
    <name type="common">Grape</name>
    <dbReference type="NCBI Taxonomy" id="29760"/>
    <lineage>
        <taxon>Eukaryota</taxon>
        <taxon>Viridiplantae</taxon>
        <taxon>Streptophyta</taxon>
        <taxon>Embryophyta</taxon>
        <taxon>Tracheophyta</taxon>
        <taxon>Spermatophyta</taxon>
        <taxon>Magnoliopsida</taxon>
        <taxon>eudicotyledons</taxon>
        <taxon>Gunneridae</taxon>
        <taxon>Pentapetalae</taxon>
        <taxon>rosids</taxon>
        <taxon>Vitales</taxon>
        <taxon>Vitaceae</taxon>
        <taxon>Viteae</taxon>
        <taxon>Vitis</taxon>
    </lineage>
</organism>
<dbReference type="InterPro" id="IPR039300">
    <property type="entry name" value="JASON"/>
</dbReference>
<reference evidence="3 4" key="1">
    <citation type="journal article" date="2018" name="PLoS Genet.">
        <title>Population sequencing reveals clonal diversity and ancestral inbreeding in the grapevine cultivar Chardonnay.</title>
        <authorList>
            <person name="Roach M.J."/>
            <person name="Johnson D.L."/>
            <person name="Bohlmann J."/>
            <person name="van Vuuren H.J."/>
            <person name="Jones S.J."/>
            <person name="Pretorius I.S."/>
            <person name="Schmidt S.A."/>
            <person name="Borneman A.R."/>
        </authorList>
    </citation>
    <scope>NUCLEOTIDE SEQUENCE [LARGE SCALE GENOMIC DNA]</scope>
    <source>
        <strain evidence="4">cv. Chardonnay</strain>
        <strain evidence="3">I10V1</strain>
        <tissue evidence="3">Leaf</tissue>
    </source>
</reference>
<sequence length="505" mass="56195">MIWSLLECELGFVCRFVRAMGCFFGCFRIKDDHQHRPNASFVSQSKSTETIISQNRLSALFLAEEKEDSLSKDRKSHVFGSSEPENIDKELKDEARFLKACGTLVETPAEIRKASRRLKSSPSQDGDLEHSKFHSWLPNTSIKKLQLDKQPVEPPTPIKQCEEWRKESSLLEQTPSSCISNGQSSTEGSTVGNSDAVINVHPNPVDDSVPSVSPWLSAPNVQRRNRSVRFECEADAALFSSGSASSEIASQTSKRYESPSNHSVSKLSPYPTPLKLNDELQTPGTVFPASLGNLENGKNARIRSQYVYSVLNPVENFSQWSALKEEGSHSNQFSSNMGESLESLDDATPKAHVGARETSVAEDLRVEASLSSWLKPSSSIQDANDQNFEAVPAANRHFGRTPGDRPIIGTVAAHWNEDEPTRISPKWWDGNGIPNSTNKYKEDQKVSWHATPFEERLEKALSEESMISQRKQINGEPINFEENEESDTALSQLQSRSHPKSVVSF</sequence>
<protein>
    <submittedName>
        <fullName evidence="3">Protein JASON</fullName>
    </submittedName>
</protein>
<dbReference type="PANTHER" id="PTHR33318">
    <property type="entry name" value="ASPARTYL/GLUTAMYL-TRNA(ASN/GLN) AMIDOTRANSFERASE SUBUNIT"/>
    <property type="match status" value="1"/>
</dbReference>
<gene>
    <name evidence="3" type="primary">JASON_1</name>
    <name evidence="2" type="synonym">JASON_0</name>
    <name evidence="3" type="ORF">CK203_041719</name>
    <name evidence="2" type="ORF">CK203_097672</name>
</gene>
<evidence type="ECO:0000313" key="3">
    <source>
        <dbReference type="EMBL" id="RVW82304.1"/>
    </source>
</evidence>
<evidence type="ECO:0000313" key="4">
    <source>
        <dbReference type="Proteomes" id="UP000288805"/>
    </source>
</evidence>
<dbReference type="GO" id="GO:0007142">
    <property type="term" value="P:male meiosis II"/>
    <property type="evidence" value="ECO:0007669"/>
    <property type="project" value="InterPro"/>
</dbReference>
<feature type="region of interest" description="Disordered" evidence="1">
    <location>
        <begin position="113"/>
        <end position="133"/>
    </location>
</feature>
<name>A0A438HCW7_VITVI</name>